<evidence type="ECO:0000259" key="9">
    <source>
        <dbReference type="PROSITE" id="PS50305"/>
    </source>
</evidence>
<dbReference type="InterPro" id="IPR026590">
    <property type="entry name" value="Ssirtuin_cat_dom"/>
</dbReference>
<evidence type="ECO:0000256" key="6">
    <source>
        <dbReference type="ARBA" id="ARBA00023027"/>
    </source>
</evidence>
<keyword evidence="11" id="KW-1185">Reference proteome</keyword>
<dbReference type="GO" id="GO:0005634">
    <property type="term" value="C:nucleus"/>
    <property type="evidence" value="ECO:0007669"/>
    <property type="project" value="TreeGrafter"/>
</dbReference>
<dbReference type="InterPro" id="IPR050134">
    <property type="entry name" value="NAD-dep_sirtuin_deacylases"/>
</dbReference>
<keyword evidence="4 7" id="KW-0479">Metal-binding</keyword>
<comment type="cofactor">
    <cofactor evidence="1">
        <name>Zn(2+)</name>
        <dbReference type="ChEBI" id="CHEBI:29105"/>
    </cofactor>
</comment>
<sequence length="912" mass="99081">MDGLTFVDIAKDYRTTALESAAAGDLGNLMASEEESRPEDRFPHKLFADSDEAIPEQGIKKAADISAETWSRFRKRDPVLRMGRDRQAVGVKKVANDEIMGVDGSVGEGSSVAIVLVDKHATKGPIRSFKESRDLNPDRRLPGRMGNAQTYQVGDDVPPASLSERSIEAVADYINNKNVRKVVFMVGAGMSTASGIPDFRSPGTGLYHNLRKLGLPHPEALFELSYFKENPQPFYNITREIQADQCRPTFTHVLIAEFYKRGMLEMCFTQNIDALERKAGIPADKLVEAHGSYATQSCTICGASYPDDLMAVHVVEQRVPICLETNCGGYVKPDIVFFGQSLPDRFFNSRSLPATADLGIVIGSSLSVQPFAHLPDLISQEIPRVLLNNQIVGSFGRRPDDVIFEGTCDGGARALAMALGWHDDVEREWLRLAGEAEAKKQMKRNEESRARMQVAKERKALIRYSTSDAESDLDEHEYAEEVDKLVEPLVEQVAAAHVSPVFESNPFNPAKMPEKIPNAPVQRPTLCSFASGANTLSIGGVSVQLDTPTGTSTPSANEASSSNATQNGCMTTPPGESTATSSQQGPSPSKRFREVEDSISPNSEHEHGGNSGQDDDSDSEVYSDAREIIDAQEDEVADDGAAVDAVNLDERQYVDLLIQDEPENATQHDPQPDISMESDPGGGEAGHANEEELGNIVGAGELNPIEHVQEQQGMLLGNVPEIDGGGHADEQVPVDSELDDENYMHAAGHHGQPDAFMENGVENEAPQAHLLSEVFHKQQQQPEVVSLLDDSDDEQDHHTAGGSQEVIVLDDSDDSDDSNEWEDDIGAYPGGIYLTGDLVAVGAVNEEYANILRANDPILIDDGDSDDKTVAEDEDGHDQQAHQSRPLHAPACRPVVQVGSLDQPFLLDSDSD</sequence>
<feature type="domain" description="Deacetylase sirtuin-type" evidence="9">
    <location>
        <begin position="160"/>
        <end position="422"/>
    </location>
</feature>
<dbReference type="GO" id="GO:0017136">
    <property type="term" value="F:histone deacetylase activity, NAD-dependent"/>
    <property type="evidence" value="ECO:0007669"/>
    <property type="project" value="TreeGrafter"/>
</dbReference>
<dbReference type="GO" id="GO:0046872">
    <property type="term" value="F:metal ion binding"/>
    <property type="evidence" value="ECO:0007669"/>
    <property type="project" value="UniProtKB-KW"/>
</dbReference>
<feature type="region of interest" description="Disordered" evidence="8">
    <location>
        <begin position="545"/>
        <end position="622"/>
    </location>
</feature>
<dbReference type="AlphaFoldDB" id="A0AAD5RUH0"/>
<dbReference type="PANTHER" id="PTHR11085:SF6">
    <property type="entry name" value="NAD-DEPENDENT PROTEIN DEACETYLASE SIRTUIN-2"/>
    <property type="match status" value="1"/>
</dbReference>
<evidence type="ECO:0000313" key="11">
    <source>
        <dbReference type="Proteomes" id="UP001201980"/>
    </source>
</evidence>
<organism evidence="10 11">
    <name type="scientific">Zalerion maritima</name>
    <dbReference type="NCBI Taxonomy" id="339359"/>
    <lineage>
        <taxon>Eukaryota</taxon>
        <taxon>Fungi</taxon>
        <taxon>Dikarya</taxon>
        <taxon>Ascomycota</taxon>
        <taxon>Pezizomycotina</taxon>
        <taxon>Sordariomycetes</taxon>
        <taxon>Lulworthiomycetidae</taxon>
        <taxon>Lulworthiales</taxon>
        <taxon>Lulworthiaceae</taxon>
        <taxon>Zalerion</taxon>
    </lineage>
</organism>
<feature type="region of interest" description="Disordered" evidence="8">
    <location>
        <begin position="132"/>
        <end position="158"/>
    </location>
</feature>
<evidence type="ECO:0000256" key="8">
    <source>
        <dbReference type="SAM" id="MobiDB-lite"/>
    </source>
</evidence>
<dbReference type="Proteomes" id="UP001201980">
    <property type="component" value="Unassembled WGS sequence"/>
</dbReference>
<evidence type="ECO:0000256" key="7">
    <source>
        <dbReference type="PROSITE-ProRule" id="PRU00236"/>
    </source>
</evidence>
<dbReference type="InterPro" id="IPR029035">
    <property type="entry name" value="DHS-like_NAD/FAD-binding_dom"/>
</dbReference>
<dbReference type="Pfam" id="PF02146">
    <property type="entry name" value="SIR2"/>
    <property type="match status" value="1"/>
</dbReference>
<keyword evidence="6" id="KW-0520">NAD</keyword>
<feature type="binding site" evidence="7">
    <location>
        <position position="327"/>
    </location>
    <ligand>
        <name>Zn(2+)</name>
        <dbReference type="ChEBI" id="CHEBI:29105"/>
    </ligand>
</feature>
<evidence type="ECO:0000256" key="2">
    <source>
        <dbReference type="ARBA" id="ARBA00006924"/>
    </source>
</evidence>
<feature type="binding site" evidence="7">
    <location>
        <position position="298"/>
    </location>
    <ligand>
        <name>Zn(2+)</name>
        <dbReference type="ChEBI" id="CHEBI:29105"/>
    </ligand>
</feature>
<dbReference type="EMBL" id="JAKWBI020000086">
    <property type="protein sequence ID" value="KAJ2903278.1"/>
    <property type="molecule type" value="Genomic_DNA"/>
</dbReference>
<reference evidence="10" key="1">
    <citation type="submission" date="2022-07" db="EMBL/GenBank/DDBJ databases">
        <title>Draft genome sequence of Zalerion maritima ATCC 34329, a (micro)plastics degrading marine fungus.</title>
        <authorList>
            <person name="Paco A."/>
            <person name="Goncalves M.F.M."/>
            <person name="Rocha-Santos T.A.P."/>
            <person name="Alves A."/>
        </authorList>
    </citation>
    <scope>NUCLEOTIDE SEQUENCE</scope>
    <source>
        <strain evidence="10">ATCC 34329</strain>
    </source>
</reference>
<evidence type="ECO:0000256" key="3">
    <source>
        <dbReference type="ARBA" id="ARBA00022679"/>
    </source>
</evidence>
<feature type="binding site" evidence="7">
    <location>
        <position position="322"/>
    </location>
    <ligand>
        <name>Zn(2+)</name>
        <dbReference type="ChEBI" id="CHEBI:29105"/>
    </ligand>
</feature>
<feature type="binding site" evidence="7">
    <location>
        <position position="301"/>
    </location>
    <ligand>
        <name>Zn(2+)</name>
        <dbReference type="ChEBI" id="CHEBI:29105"/>
    </ligand>
</feature>
<evidence type="ECO:0000256" key="4">
    <source>
        <dbReference type="ARBA" id="ARBA00022723"/>
    </source>
</evidence>
<evidence type="ECO:0000313" key="10">
    <source>
        <dbReference type="EMBL" id="KAJ2903278.1"/>
    </source>
</evidence>
<accession>A0AAD5RUH0</accession>
<feature type="compositionally biased region" description="Acidic residues" evidence="8">
    <location>
        <begin position="808"/>
        <end position="824"/>
    </location>
</feature>
<dbReference type="Gene3D" id="3.30.1600.10">
    <property type="entry name" value="SIR2/SIRT2 'Small Domain"/>
    <property type="match status" value="1"/>
</dbReference>
<evidence type="ECO:0000256" key="5">
    <source>
        <dbReference type="ARBA" id="ARBA00022833"/>
    </source>
</evidence>
<evidence type="ECO:0000256" key="1">
    <source>
        <dbReference type="ARBA" id="ARBA00001947"/>
    </source>
</evidence>
<protein>
    <recommendedName>
        <fullName evidence="9">Deacetylase sirtuin-type domain-containing protein</fullName>
    </recommendedName>
</protein>
<feature type="region of interest" description="Disordered" evidence="8">
    <location>
        <begin position="781"/>
        <end position="824"/>
    </location>
</feature>
<feature type="active site" description="Proton acceptor" evidence="7">
    <location>
        <position position="290"/>
    </location>
</feature>
<dbReference type="PANTHER" id="PTHR11085">
    <property type="entry name" value="NAD-DEPENDENT PROTEIN DEACYLASE SIRTUIN-5, MITOCHONDRIAL-RELATED"/>
    <property type="match status" value="1"/>
</dbReference>
<proteinExistence type="inferred from homology"/>
<comment type="similarity">
    <text evidence="2">Belongs to the sirtuin family. Class I subfamily.</text>
</comment>
<feature type="region of interest" description="Disordered" evidence="8">
    <location>
        <begin position="653"/>
        <end position="693"/>
    </location>
</feature>
<dbReference type="SUPFAM" id="SSF52467">
    <property type="entry name" value="DHS-like NAD/FAD-binding domain"/>
    <property type="match status" value="1"/>
</dbReference>
<comment type="caution">
    <text evidence="10">The sequence shown here is derived from an EMBL/GenBank/DDBJ whole genome shotgun (WGS) entry which is preliminary data.</text>
</comment>
<dbReference type="InterPro" id="IPR003000">
    <property type="entry name" value="Sirtuin"/>
</dbReference>
<keyword evidence="3" id="KW-0808">Transferase</keyword>
<dbReference type="PROSITE" id="PS50305">
    <property type="entry name" value="SIRTUIN"/>
    <property type="match status" value="1"/>
</dbReference>
<gene>
    <name evidence="10" type="ORF">MKZ38_010163</name>
</gene>
<dbReference type="GO" id="GO:0070403">
    <property type="term" value="F:NAD+ binding"/>
    <property type="evidence" value="ECO:0007669"/>
    <property type="project" value="InterPro"/>
</dbReference>
<feature type="compositionally biased region" description="Polar residues" evidence="8">
    <location>
        <begin position="545"/>
        <end position="587"/>
    </location>
</feature>
<name>A0AAD5RUH0_9PEZI</name>
<feature type="region of interest" description="Disordered" evidence="8">
    <location>
        <begin position="857"/>
        <end position="892"/>
    </location>
</feature>
<dbReference type="InterPro" id="IPR026591">
    <property type="entry name" value="Sirtuin_cat_small_dom_sf"/>
</dbReference>
<feature type="compositionally biased region" description="Basic and acidic residues" evidence="8">
    <location>
        <begin position="132"/>
        <end position="141"/>
    </location>
</feature>
<keyword evidence="5 7" id="KW-0862">Zinc</keyword>
<dbReference type="Gene3D" id="3.40.50.1220">
    <property type="entry name" value="TPP-binding domain"/>
    <property type="match status" value="1"/>
</dbReference>